<comment type="caution">
    <text evidence="3">The sequence shown here is derived from an EMBL/GenBank/DDBJ whole genome shotgun (WGS) entry which is preliminary data.</text>
</comment>
<reference evidence="3" key="1">
    <citation type="submission" date="2022-08" db="EMBL/GenBank/DDBJ databases">
        <authorList>
            <person name="Gutierrez-Valencia J."/>
        </authorList>
    </citation>
    <scope>NUCLEOTIDE SEQUENCE</scope>
</reference>
<evidence type="ECO:0000256" key="1">
    <source>
        <dbReference type="ARBA" id="ARBA00004123"/>
    </source>
</evidence>
<comment type="subcellular location">
    <subcellularLocation>
        <location evidence="1">Nucleus</location>
    </subcellularLocation>
</comment>
<gene>
    <name evidence="3" type="ORF">LITE_LOCUS1778</name>
</gene>
<evidence type="ECO:0000313" key="3">
    <source>
        <dbReference type="EMBL" id="CAI0378206.1"/>
    </source>
</evidence>
<proteinExistence type="predicted"/>
<dbReference type="InterPro" id="IPR053016">
    <property type="entry name" value="CTF18-RFC_complex"/>
</dbReference>
<sequence length="567" mass="63145">MIYPQADALEWLEANSNFHEEDEVRPTFESDEEPPQSSLVPRRIRLIRTPVRSVTVRQYDEEEIIVSKYISKIDGNFIPVTAPGGDNRVYAKLCAVEMEVASKQLNCKSQSGGLLIEPINVLFEKADQLAVNKFTAEVQDDAVLPQTGVVPGKIWVDKYAPNSFTELLSDEQTNREDLERLHLHMYRLNIVGTELSRMKIQSIMLVQVIDKIDGALGDGRGAVDVILKMAPLTVLWLKSKDQILTGQNLIKGLCPGLSLNQIRSNVTPFSFSLVINFVKLQASNNVDRETRTVEGLEEQNSIIYTAALSTKSFSEDSISSMLHILSPSTIRSVPMRLLSEKEKNDMDQLVSKMVSYSVTYKNARPNLHSTKPVQEAAADSSTLSFDPPITEFINFKGCAYAHNTLPLALKQVLVHEVEKRRILLVSKSTHDTEVCNEANLDLRERGNHKEPSSSVKHIGAFAANREKGKKGVSIPSSLAISSSVEASESSVSNAKLNSCEDTKKSSSSAANFFDRFRKVGSRGFLKAETVDCKVTTLERDSRPVLFKYNEGFTNAVKRPVKMREFLS</sequence>
<dbReference type="EMBL" id="CAMGYJ010000002">
    <property type="protein sequence ID" value="CAI0378206.1"/>
    <property type="molecule type" value="Genomic_DNA"/>
</dbReference>
<dbReference type="Proteomes" id="UP001154282">
    <property type="component" value="Unassembled WGS sequence"/>
</dbReference>
<protein>
    <submittedName>
        <fullName evidence="3">Uncharacterized protein</fullName>
    </submittedName>
</protein>
<dbReference type="AlphaFoldDB" id="A0AAV0GZS6"/>
<dbReference type="PANTHER" id="PTHR46765:SF1">
    <property type="entry name" value="P-LOOP CONTAINING NUCLEOSIDE TRIPHOSPHATE HYDROLASES SUPERFAMILY PROTEIN"/>
    <property type="match status" value="1"/>
</dbReference>
<organism evidence="3 4">
    <name type="scientific">Linum tenue</name>
    <dbReference type="NCBI Taxonomy" id="586396"/>
    <lineage>
        <taxon>Eukaryota</taxon>
        <taxon>Viridiplantae</taxon>
        <taxon>Streptophyta</taxon>
        <taxon>Embryophyta</taxon>
        <taxon>Tracheophyta</taxon>
        <taxon>Spermatophyta</taxon>
        <taxon>Magnoliopsida</taxon>
        <taxon>eudicotyledons</taxon>
        <taxon>Gunneridae</taxon>
        <taxon>Pentapetalae</taxon>
        <taxon>rosids</taxon>
        <taxon>fabids</taxon>
        <taxon>Malpighiales</taxon>
        <taxon>Linaceae</taxon>
        <taxon>Linum</taxon>
    </lineage>
</organism>
<evidence type="ECO:0000256" key="2">
    <source>
        <dbReference type="ARBA" id="ARBA00023242"/>
    </source>
</evidence>
<evidence type="ECO:0000313" key="4">
    <source>
        <dbReference type="Proteomes" id="UP001154282"/>
    </source>
</evidence>
<name>A0AAV0GZS6_9ROSI</name>
<keyword evidence="4" id="KW-1185">Reference proteome</keyword>
<dbReference type="PANTHER" id="PTHR46765">
    <property type="entry name" value="P-LOOP CONTAINING NUCLEOSIDE TRIPHOSPHATE HYDROLASES SUPERFAMILY PROTEIN"/>
    <property type="match status" value="1"/>
</dbReference>
<dbReference type="GO" id="GO:0005634">
    <property type="term" value="C:nucleus"/>
    <property type="evidence" value="ECO:0007669"/>
    <property type="project" value="UniProtKB-SubCell"/>
</dbReference>
<keyword evidence="2" id="KW-0539">Nucleus</keyword>
<accession>A0AAV0GZS6</accession>